<keyword evidence="3" id="KW-0131">Cell cycle</keyword>
<keyword evidence="2" id="KW-1133">Transmembrane helix</keyword>
<name>A0A1T4YM19_9MICO</name>
<keyword evidence="3" id="KW-0132">Cell division</keyword>
<keyword evidence="2" id="KW-0812">Transmembrane</keyword>
<reference evidence="4" key="1">
    <citation type="submission" date="2017-02" db="EMBL/GenBank/DDBJ databases">
        <authorList>
            <person name="Varghese N."/>
            <person name="Submissions S."/>
        </authorList>
    </citation>
    <scope>NUCLEOTIDE SEQUENCE [LARGE SCALE GENOMIC DNA]</scope>
    <source>
        <strain evidence="4">VKM Ac-2052</strain>
    </source>
</reference>
<dbReference type="GO" id="GO:0051301">
    <property type="term" value="P:cell division"/>
    <property type="evidence" value="ECO:0007669"/>
    <property type="project" value="UniProtKB-KW"/>
</dbReference>
<accession>A0A1T4YM19</accession>
<feature type="transmembrane region" description="Helical" evidence="2">
    <location>
        <begin position="50"/>
        <end position="73"/>
    </location>
</feature>
<feature type="region of interest" description="Disordered" evidence="1">
    <location>
        <begin position="1"/>
        <end position="37"/>
    </location>
</feature>
<dbReference type="AlphaFoldDB" id="A0A1T4YM19"/>
<keyword evidence="2" id="KW-0472">Membrane</keyword>
<evidence type="ECO:0000313" key="4">
    <source>
        <dbReference type="Proteomes" id="UP000189735"/>
    </source>
</evidence>
<dbReference type="RefSeq" id="WP_078715502.1">
    <property type="nucleotide sequence ID" value="NZ_FUYG01000013.1"/>
</dbReference>
<dbReference type="InterPro" id="IPR007060">
    <property type="entry name" value="FtsL/DivIC"/>
</dbReference>
<dbReference type="Proteomes" id="UP000189735">
    <property type="component" value="Unassembled WGS sequence"/>
</dbReference>
<gene>
    <name evidence="3" type="ORF">SAMN06295879_3595</name>
</gene>
<proteinExistence type="predicted"/>
<evidence type="ECO:0000256" key="2">
    <source>
        <dbReference type="SAM" id="Phobius"/>
    </source>
</evidence>
<protein>
    <submittedName>
        <fullName evidence="3">Cell division protein FtsB</fullName>
    </submittedName>
</protein>
<evidence type="ECO:0000313" key="3">
    <source>
        <dbReference type="EMBL" id="SKB02802.1"/>
    </source>
</evidence>
<dbReference type="EMBL" id="FUYG01000013">
    <property type="protein sequence ID" value="SKB02802.1"/>
    <property type="molecule type" value="Genomic_DNA"/>
</dbReference>
<sequence length="183" mass="19809">MRKPTLGAPLGAASSDDAPKPRNARAPRGARIPRSRGTSSQKYSFRVSGLTFVILGVLVVFVVVLAPGLRLYIEQRQQLAALQQAVTDKQTQNAQLDSQVARWSDPAYIKAQARDRLYFVMPGETSFLVIDDQAPTAPVDNAPVTTDLQNTKVDWLGAIFSSGVQAGLSTQTPEELQKSGTIQ</sequence>
<dbReference type="Pfam" id="PF04977">
    <property type="entry name" value="DivIC"/>
    <property type="match status" value="1"/>
</dbReference>
<evidence type="ECO:0000256" key="1">
    <source>
        <dbReference type="SAM" id="MobiDB-lite"/>
    </source>
</evidence>
<organism evidence="3 4">
    <name type="scientific">Agreia bicolorata</name>
    <dbReference type="NCBI Taxonomy" id="110935"/>
    <lineage>
        <taxon>Bacteria</taxon>
        <taxon>Bacillati</taxon>
        <taxon>Actinomycetota</taxon>
        <taxon>Actinomycetes</taxon>
        <taxon>Micrococcales</taxon>
        <taxon>Microbacteriaceae</taxon>
        <taxon>Agreia</taxon>
    </lineage>
</organism>